<evidence type="ECO:0000313" key="2">
    <source>
        <dbReference type="Proteomes" id="UP000821845"/>
    </source>
</evidence>
<accession>A0ACB7RVE2</accession>
<comment type="caution">
    <text evidence="1">The sequence shown here is derived from an EMBL/GenBank/DDBJ whole genome shotgun (WGS) entry which is preliminary data.</text>
</comment>
<dbReference type="EMBL" id="CM023487">
    <property type="protein sequence ID" value="KAH6926423.1"/>
    <property type="molecule type" value="Genomic_DNA"/>
</dbReference>
<gene>
    <name evidence="1" type="ORF">HPB50_018154</name>
</gene>
<evidence type="ECO:0000313" key="1">
    <source>
        <dbReference type="EMBL" id="KAH6926423.1"/>
    </source>
</evidence>
<protein>
    <submittedName>
        <fullName evidence="1">Uncharacterized protein</fullName>
    </submittedName>
</protein>
<organism evidence="1 2">
    <name type="scientific">Hyalomma asiaticum</name>
    <name type="common">Tick</name>
    <dbReference type="NCBI Taxonomy" id="266040"/>
    <lineage>
        <taxon>Eukaryota</taxon>
        <taxon>Metazoa</taxon>
        <taxon>Ecdysozoa</taxon>
        <taxon>Arthropoda</taxon>
        <taxon>Chelicerata</taxon>
        <taxon>Arachnida</taxon>
        <taxon>Acari</taxon>
        <taxon>Parasitiformes</taxon>
        <taxon>Ixodida</taxon>
        <taxon>Ixodoidea</taxon>
        <taxon>Ixodidae</taxon>
        <taxon>Hyalomminae</taxon>
        <taxon>Hyalomma</taxon>
    </lineage>
</organism>
<dbReference type="Proteomes" id="UP000821845">
    <property type="component" value="Chromosome 7"/>
</dbReference>
<name>A0ACB7RVE2_HYAAI</name>
<proteinExistence type="predicted"/>
<sequence length="250" mass="28860">MDEKEDTSQASESGHPRWTPGRVYHWVLSFGAFAYALGRFATNEEKRVAEPFQSSRCTPPGNFSQLVPVFYAVYSSLFASYTFGWEVALLFLGQHAAFYLTASMHNTALCYVVAAAIHCQKFFLPFDPLNYMYPRYGLMAYRAAYVTFHWNILRGLSFSVDFVQGERRKDNGATKCGWPSYWKTLGYMLYLPTLYLGPPQKYDEYIVQFDKTRPTCTLREIAVAIARLLRSGAHFLLMELMAHFLYRRVQ</sequence>
<keyword evidence="2" id="KW-1185">Reference proteome</keyword>
<reference evidence="1" key="1">
    <citation type="submission" date="2020-05" db="EMBL/GenBank/DDBJ databases">
        <title>Large-scale comparative analyses of tick genomes elucidate their genetic diversity and vector capacities.</title>
        <authorList>
            <person name="Jia N."/>
            <person name="Wang J."/>
            <person name="Shi W."/>
            <person name="Du L."/>
            <person name="Sun Y."/>
            <person name="Zhan W."/>
            <person name="Jiang J."/>
            <person name="Wang Q."/>
            <person name="Zhang B."/>
            <person name="Ji P."/>
            <person name="Sakyi L.B."/>
            <person name="Cui X."/>
            <person name="Yuan T."/>
            <person name="Jiang B."/>
            <person name="Yang W."/>
            <person name="Lam T.T.-Y."/>
            <person name="Chang Q."/>
            <person name="Ding S."/>
            <person name="Wang X."/>
            <person name="Zhu J."/>
            <person name="Ruan X."/>
            <person name="Zhao L."/>
            <person name="Wei J."/>
            <person name="Que T."/>
            <person name="Du C."/>
            <person name="Cheng J."/>
            <person name="Dai P."/>
            <person name="Han X."/>
            <person name="Huang E."/>
            <person name="Gao Y."/>
            <person name="Liu J."/>
            <person name="Shao H."/>
            <person name="Ye R."/>
            <person name="Li L."/>
            <person name="Wei W."/>
            <person name="Wang X."/>
            <person name="Wang C."/>
            <person name="Yang T."/>
            <person name="Huo Q."/>
            <person name="Li W."/>
            <person name="Guo W."/>
            <person name="Chen H."/>
            <person name="Zhou L."/>
            <person name="Ni X."/>
            <person name="Tian J."/>
            <person name="Zhou Y."/>
            <person name="Sheng Y."/>
            <person name="Liu T."/>
            <person name="Pan Y."/>
            <person name="Xia L."/>
            <person name="Li J."/>
            <person name="Zhao F."/>
            <person name="Cao W."/>
        </authorList>
    </citation>
    <scope>NUCLEOTIDE SEQUENCE</scope>
    <source>
        <strain evidence="1">Hyas-2018</strain>
    </source>
</reference>